<feature type="region of interest" description="Disordered" evidence="1">
    <location>
        <begin position="330"/>
        <end position="358"/>
    </location>
</feature>
<dbReference type="KEGG" id="smam:Mal15_54270"/>
<dbReference type="SUPFAM" id="SSF49503">
    <property type="entry name" value="Cupredoxins"/>
    <property type="match status" value="1"/>
</dbReference>
<dbReference type="InterPro" id="IPR008972">
    <property type="entry name" value="Cupredoxin"/>
</dbReference>
<sequence length="367" mass="40026">MRRQTLLLLFIALATPIGPEVRASQLDEKMNELAERVLAITKNQKVKVGVFSPTGLPGTNFGPGCTQSLQQALNKRQPGSVADDANFEVTGNYLFVKSRSHADLARVVKIDVRIVDLEYGEEVTKLPFRVEIDHTKAIAKVIQESVHLPPDGSKAERNRILANSVTSPSVSVRGPHQSIVSSTSDSSSAVEVLVSSNPSRPATPRSALIQSGRAFVDIAKNEIYELRLYNNGPREIAASVSIDGIDMYHFSQDRNPDGSPAFSHVVIPPRSTATVVGWHHSLEGTENYKAFLVTSYGKGAASQTGIPATEKIGVIHVQFSYSNVIPMGSRSSPGKETGFGPPRRVQQKPLRREIDPPHDFVSIRYAR</sequence>
<keyword evidence="3" id="KW-1185">Reference proteome</keyword>
<dbReference type="EMBL" id="CP036264">
    <property type="protein sequence ID" value="QEG01351.1"/>
    <property type="molecule type" value="Genomic_DNA"/>
</dbReference>
<evidence type="ECO:0000256" key="1">
    <source>
        <dbReference type="SAM" id="MobiDB-lite"/>
    </source>
</evidence>
<accession>A0A5B9MMS8</accession>
<name>A0A5B9MMS8_9BACT</name>
<gene>
    <name evidence="2" type="ORF">Mal15_54270</name>
</gene>
<organism evidence="2 3">
    <name type="scientific">Stieleria maiorica</name>
    <dbReference type="NCBI Taxonomy" id="2795974"/>
    <lineage>
        <taxon>Bacteria</taxon>
        <taxon>Pseudomonadati</taxon>
        <taxon>Planctomycetota</taxon>
        <taxon>Planctomycetia</taxon>
        <taxon>Pirellulales</taxon>
        <taxon>Pirellulaceae</taxon>
        <taxon>Stieleria</taxon>
    </lineage>
</organism>
<protein>
    <submittedName>
        <fullName evidence="2">Uncharacterized protein</fullName>
    </submittedName>
</protein>
<evidence type="ECO:0000313" key="3">
    <source>
        <dbReference type="Proteomes" id="UP000321353"/>
    </source>
</evidence>
<proteinExistence type="predicted"/>
<dbReference type="Proteomes" id="UP000321353">
    <property type="component" value="Chromosome"/>
</dbReference>
<evidence type="ECO:0000313" key="2">
    <source>
        <dbReference type="EMBL" id="QEG01351.1"/>
    </source>
</evidence>
<reference evidence="2 3" key="1">
    <citation type="submission" date="2019-02" db="EMBL/GenBank/DDBJ databases">
        <title>Planctomycetal bacteria perform biofilm scaping via a novel small molecule.</title>
        <authorList>
            <person name="Jeske O."/>
            <person name="Boedeker C."/>
            <person name="Wiegand S."/>
            <person name="Breitling P."/>
            <person name="Kallscheuer N."/>
            <person name="Jogler M."/>
            <person name="Rohde M."/>
            <person name="Petersen J."/>
            <person name="Medema M.H."/>
            <person name="Surup F."/>
            <person name="Jogler C."/>
        </authorList>
    </citation>
    <scope>NUCLEOTIDE SEQUENCE [LARGE SCALE GENOMIC DNA]</scope>
    <source>
        <strain evidence="2 3">Mal15</strain>
    </source>
</reference>
<dbReference type="RefSeq" id="WP_147870439.1">
    <property type="nucleotide sequence ID" value="NZ_CP036264.1"/>
</dbReference>
<dbReference type="AlphaFoldDB" id="A0A5B9MMS8"/>